<evidence type="ECO:0000256" key="2">
    <source>
        <dbReference type="SAM" id="Phobius"/>
    </source>
</evidence>
<feature type="transmembrane region" description="Helical" evidence="2">
    <location>
        <begin position="358"/>
        <end position="376"/>
    </location>
</feature>
<feature type="compositionally biased region" description="Basic and acidic residues" evidence="1">
    <location>
        <begin position="408"/>
        <end position="422"/>
    </location>
</feature>
<dbReference type="AlphaFoldDB" id="A0AAE1DW43"/>
<proteinExistence type="predicted"/>
<evidence type="ECO:0000313" key="4">
    <source>
        <dbReference type="Proteomes" id="UP001283361"/>
    </source>
</evidence>
<reference evidence="3" key="1">
    <citation type="journal article" date="2023" name="G3 (Bethesda)">
        <title>A reference genome for the long-term kleptoplast-retaining sea slug Elysia crispata morphotype clarki.</title>
        <authorList>
            <person name="Eastman K.E."/>
            <person name="Pendleton A.L."/>
            <person name="Shaikh M.A."/>
            <person name="Suttiyut T."/>
            <person name="Ogas R."/>
            <person name="Tomko P."/>
            <person name="Gavelis G."/>
            <person name="Widhalm J.R."/>
            <person name="Wisecaver J.H."/>
        </authorList>
    </citation>
    <scope>NUCLEOTIDE SEQUENCE</scope>
    <source>
        <strain evidence="3">ECLA1</strain>
    </source>
</reference>
<gene>
    <name evidence="3" type="ORF">RRG08_030820</name>
</gene>
<feature type="transmembrane region" description="Helical" evidence="2">
    <location>
        <begin position="286"/>
        <end position="314"/>
    </location>
</feature>
<protein>
    <submittedName>
        <fullName evidence="3">Uncharacterized protein</fullName>
    </submittedName>
</protein>
<organism evidence="3 4">
    <name type="scientific">Elysia crispata</name>
    <name type="common">lettuce slug</name>
    <dbReference type="NCBI Taxonomy" id="231223"/>
    <lineage>
        <taxon>Eukaryota</taxon>
        <taxon>Metazoa</taxon>
        <taxon>Spiralia</taxon>
        <taxon>Lophotrochozoa</taxon>
        <taxon>Mollusca</taxon>
        <taxon>Gastropoda</taxon>
        <taxon>Heterobranchia</taxon>
        <taxon>Euthyneura</taxon>
        <taxon>Panpulmonata</taxon>
        <taxon>Sacoglossa</taxon>
        <taxon>Placobranchoidea</taxon>
        <taxon>Plakobranchidae</taxon>
        <taxon>Elysia</taxon>
    </lineage>
</organism>
<sequence length="429" mass="48540">MKEKLCDQRCFYDSMNIQQSPASLRIVMLLRQVAGLQGFQQQLPRIRLLILAFSKPKSHVSRTAVIREAWPSEDLLTVNFYTEFSSSLRNPSNETITMDNFRENNFSGLGLHNSEQRDGEISGTESLFNQTKEENIETHVLSVNNIFPRDDQQHLILRHNQSGDLYCSNIPDRLSAPNYFDNTDIDLQLEMPTETLPQPRFLRWLLTFLHAITCLVSGFCLVFSLFGTLFSDHCLPSIVNKDGSVMKSHFGFTDLCEGVLFGLGFVFVASLVMCGLVQCSLNRTSLLVLSQLLTTCLVACTAVGGSMFTVHYAIWCDSISQNLATRHIRCGDAAAKFDSLYRTTNMKTFQTQMEIQQISTWTLFPLTSITLLCYALSMRWGQILISPEGVSPPRGFYQYLATRAGSHRESNRHQSGECDERSPFLNNQD</sequence>
<accession>A0AAE1DW43</accession>
<keyword evidence="2" id="KW-0812">Transmembrane</keyword>
<feature type="transmembrane region" description="Helical" evidence="2">
    <location>
        <begin position="204"/>
        <end position="230"/>
    </location>
</feature>
<dbReference type="Proteomes" id="UP001283361">
    <property type="component" value="Unassembled WGS sequence"/>
</dbReference>
<feature type="transmembrane region" description="Helical" evidence="2">
    <location>
        <begin position="250"/>
        <end position="274"/>
    </location>
</feature>
<keyword evidence="4" id="KW-1185">Reference proteome</keyword>
<comment type="caution">
    <text evidence="3">The sequence shown here is derived from an EMBL/GenBank/DDBJ whole genome shotgun (WGS) entry which is preliminary data.</text>
</comment>
<keyword evidence="2" id="KW-1133">Transmembrane helix</keyword>
<keyword evidence="2" id="KW-0472">Membrane</keyword>
<feature type="region of interest" description="Disordered" evidence="1">
    <location>
        <begin position="408"/>
        <end position="429"/>
    </location>
</feature>
<name>A0AAE1DW43_9GAST</name>
<evidence type="ECO:0000313" key="3">
    <source>
        <dbReference type="EMBL" id="KAK3784545.1"/>
    </source>
</evidence>
<dbReference type="EMBL" id="JAWDGP010002228">
    <property type="protein sequence ID" value="KAK3784545.1"/>
    <property type="molecule type" value="Genomic_DNA"/>
</dbReference>
<evidence type="ECO:0000256" key="1">
    <source>
        <dbReference type="SAM" id="MobiDB-lite"/>
    </source>
</evidence>